<evidence type="ECO:0000256" key="4">
    <source>
        <dbReference type="ARBA" id="ARBA00022982"/>
    </source>
</evidence>
<dbReference type="SUPFAM" id="SSF46626">
    <property type="entry name" value="Cytochrome c"/>
    <property type="match status" value="1"/>
</dbReference>
<dbReference type="PIRSF" id="PIRSF000025">
    <property type="entry name" value="Cytc_Bsub_c550"/>
    <property type="match status" value="1"/>
</dbReference>
<dbReference type="RefSeq" id="WP_003326741.1">
    <property type="nucleotide sequence ID" value="NC_014639.1"/>
</dbReference>
<evidence type="ECO:0000256" key="5">
    <source>
        <dbReference type="ARBA" id="ARBA00023004"/>
    </source>
</evidence>
<evidence type="ECO:0000256" key="2">
    <source>
        <dbReference type="ARBA" id="ARBA00022617"/>
    </source>
</evidence>
<keyword evidence="2 6" id="KW-0349">Heme</keyword>
<dbReference type="InterPro" id="IPR012218">
    <property type="entry name" value="Cyt_c_BACSU-c550-type"/>
</dbReference>
<keyword evidence="5 6" id="KW-0408">Iron</keyword>
<dbReference type="InterPro" id="IPR054782">
    <property type="entry name" value="Cytochro_C551"/>
</dbReference>
<dbReference type="PANTHER" id="PTHR37823">
    <property type="entry name" value="CYTOCHROME C-553-LIKE"/>
    <property type="match status" value="1"/>
</dbReference>
<dbReference type="PROSITE" id="PS51007">
    <property type="entry name" value="CYTC"/>
    <property type="match status" value="1"/>
</dbReference>
<evidence type="ECO:0000313" key="11">
    <source>
        <dbReference type="Proteomes" id="UP000006867"/>
    </source>
</evidence>
<name>A0ABM5M1U0_BACA1</name>
<dbReference type="Pfam" id="PF13442">
    <property type="entry name" value="Cytochrome_CBB3"/>
    <property type="match status" value="1"/>
</dbReference>
<evidence type="ECO:0000259" key="9">
    <source>
        <dbReference type="PROSITE" id="PS51007"/>
    </source>
</evidence>
<evidence type="ECO:0000256" key="8">
    <source>
        <dbReference type="SAM" id="SignalP"/>
    </source>
</evidence>
<dbReference type="EMBL" id="CP002207">
    <property type="protein sequence ID" value="ADP34024.1"/>
    <property type="molecule type" value="Genomic_DNA"/>
</dbReference>
<feature type="chain" id="PRO_5047163839" evidence="8">
    <location>
        <begin position="20"/>
        <end position="112"/>
    </location>
</feature>
<sequence length="112" mass="11828">MKSKLAILMIVFTMSVLLAACGSNDSKEEKSDTGSSTEASASEGEELYQQSCIGCHGKDLEGVSGPNLQEVGGKYDEDKIQSIIEKGRGNMPGGLVDNAEAASIAKWLSEKK</sequence>
<keyword evidence="8" id="KW-0732">Signal</keyword>
<dbReference type="Gene3D" id="1.10.760.10">
    <property type="entry name" value="Cytochrome c-like domain"/>
    <property type="match status" value="1"/>
</dbReference>
<feature type="domain" description="Cytochrome c" evidence="9">
    <location>
        <begin position="39"/>
        <end position="112"/>
    </location>
</feature>
<keyword evidence="4" id="KW-0249">Electron transport</keyword>
<reference evidence="10 11" key="1">
    <citation type="journal article" date="2011" name="Front. Microbiol.">
        <title>Genomic signatures of strain selection and enhancement in Bacillus atrophaeus var. globigii, a historical biowarfare simulant.</title>
        <authorList>
            <person name="Gibbons H.S."/>
            <person name="Broomall S.M."/>
            <person name="McNew L.A."/>
            <person name="Daligault H."/>
            <person name="Chapman C."/>
            <person name="Bruce D."/>
            <person name="Karavis M."/>
            <person name="Krepps M."/>
            <person name="McGregor P.A."/>
            <person name="Hong C."/>
            <person name="Park K.H."/>
            <person name="Akmal A."/>
            <person name="Feldman A."/>
            <person name="Lin J.S."/>
            <person name="Chang W.E."/>
            <person name="Higgs B.W."/>
            <person name="Demirev P."/>
            <person name="Lindquist J."/>
            <person name="Liem A."/>
            <person name="Fochler E."/>
            <person name="Read T.D."/>
            <person name="Tapia R."/>
            <person name="Johnson S."/>
            <person name="Bishop-Lilly K.A."/>
            <person name="Detter C."/>
            <person name="Han C."/>
            <person name="Sozhamannan S."/>
            <person name="Rosenzweig C.N."/>
            <person name="Skowronski E.W."/>
        </authorList>
    </citation>
    <scope>NUCLEOTIDE SEQUENCE [LARGE SCALE GENOMIC DNA]</scope>
    <source>
        <strain evidence="10 11">1942</strain>
    </source>
</reference>
<dbReference type="Proteomes" id="UP000006867">
    <property type="component" value="Chromosome"/>
</dbReference>
<keyword evidence="11" id="KW-1185">Reference proteome</keyword>
<proteinExistence type="predicted"/>
<keyword evidence="3 6" id="KW-0479">Metal-binding</keyword>
<evidence type="ECO:0000313" key="10">
    <source>
        <dbReference type="EMBL" id="ADP34024.1"/>
    </source>
</evidence>
<keyword evidence="1" id="KW-0813">Transport</keyword>
<evidence type="ECO:0000256" key="6">
    <source>
        <dbReference type="PROSITE-ProRule" id="PRU00433"/>
    </source>
</evidence>
<dbReference type="InterPro" id="IPR036909">
    <property type="entry name" value="Cyt_c-like_dom_sf"/>
</dbReference>
<feature type="region of interest" description="Disordered" evidence="7">
    <location>
        <begin position="24"/>
        <end position="45"/>
    </location>
</feature>
<evidence type="ECO:0000256" key="1">
    <source>
        <dbReference type="ARBA" id="ARBA00022448"/>
    </source>
</evidence>
<dbReference type="PROSITE" id="PS51257">
    <property type="entry name" value="PROKAR_LIPOPROTEIN"/>
    <property type="match status" value="1"/>
</dbReference>
<gene>
    <name evidence="10" type="ordered locus">BATR1942_15525</name>
</gene>
<dbReference type="InterPro" id="IPR051811">
    <property type="entry name" value="Cytochrome_c550/c551-like"/>
</dbReference>
<protein>
    <submittedName>
        <fullName evidence="10">Cytochrome c551</fullName>
    </submittedName>
</protein>
<dbReference type="PANTHER" id="PTHR37823:SF3">
    <property type="entry name" value="CYTOCHROME C-551"/>
    <property type="match status" value="1"/>
</dbReference>
<dbReference type="InterPro" id="IPR009056">
    <property type="entry name" value="Cyt_c-like_dom"/>
</dbReference>
<feature type="compositionally biased region" description="Low complexity" evidence="7">
    <location>
        <begin position="33"/>
        <end position="42"/>
    </location>
</feature>
<evidence type="ECO:0000256" key="3">
    <source>
        <dbReference type="ARBA" id="ARBA00022723"/>
    </source>
</evidence>
<feature type="signal peptide" evidence="8">
    <location>
        <begin position="1"/>
        <end position="19"/>
    </location>
</feature>
<organism evidence="10 11">
    <name type="scientific">Bacillus atrophaeus (strain 1942)</name>
    <dbReference type="NCBI Taxonomy" id="720555"/>
    <lineage>
        <taxon>Bacteria</taxon>
        <taxon>Bacillati</taxon>
        <taxon>Bacillota</taxon>
        <taxon>Bacilli</taxon>
        <taxon>Bacillales</taxon>
        <taxon>Bacillaceae</taxon>
        <taxon>Bacillus</taxon>
    </lineage>
</organism>
<dbReference type="NCBIfam" id="NF045774">
    <property type="entry name" value="cytochro_C551"/>
    <property type="match status" value="1"/>
</dbReference>
<evidence type="ECO:0000256" key="7">
    <source>
        <dbReference type="SAM" id="MobiDB-lite"/>
    </source>
</evidence>
<accession>A0ABM5M1U0</accession>